<keyword evidence="3" id="KW-1185">Reference proteome</keyword>
<dbReference type="Proteomes" id="UP000638188">
    <property type="component" value="Unassembled WGS sequence"/>
</dbReference>
<accession>A0ABQ1PZ98</accession>
<organism evidence="2 3">
    <name type="scientific">Halopseudomonas salina</name>
    <dbReference type="NCBI Taxonomy" id="1323744"/>
    <lineage>
        <taxon>Bacteria</taxon>
        <taxon>Pseudomonadati</taxon>
        <taxon>Pseudomonadota</taxon>
        <taxon>Gammaproteobacteria</taxon>
        <taxon>Pseudomonadales</taxon>
        <taxon>Pseudomonadaceae</taxon>
        <taxon>Halopseudomonas</taxon>
    </lineage>
</organism>
<protein>
    <submittedName>
        <fullName evidence="2">Uncharacterized protein</fullName>
    </submittedName>
</protein>
<reference evidence="3" key="1">
    <citation type="journal article" date="2019" name="Int. J. Syst. Evol. Microbiol.">
        <title>The Global Catalogue of Microorganisms (GCM) 10K type strain sequencing project: providing services to taxonomists for standard genome sequencing and annotation.</title>
        <authorList>
            <consortium name="The Broad Institute Genomics Platform"/>
            <consortium name="The Broad Institute Genome Sequencing Center for Infectious Disease"/>
            <person name="Wu L."/>
            <person name="Ma J."/>
        </authorList>
    </citation>
    <scope>NUCLEOTIDE SEQUENCE [LARGE SCALE GENOMIC DNA]</scope>
    <source>
        <strain evidence="3">CGMCC 1.12482</strain>
    </source>
</reference>
<feature type="region of interest" description="Disordered" evidence="1">
    <location>
        <begin position="50"/>
        <end position="80"/>
    </location>
</feature>
<dbReference type="EMBL" id="BMFF01000007">
    <property type="protein sequence ID" value="GGD08243.1"/>
    <property type="molecule type" value="Genomic_DNA"/>
</dbReference>
<gene>
    <name evidence="2" type="ORF">GCM10007418_29090</name>
</gene>
<feature type="compositionally biased region" description="Gly residues" evidence="1">
    <location>
        <begin position="10"/>
        <end position="19"/>
    </location>
</feature>
<proteinExistence type="predicted"/>
<evidence type="ECO:0000256" key="1">
    <source>
        <dbReference type="SAM" id="MobiDB-lite"/>
    </source>
</evidence>
<sequence>MDSRLRGNDGGDGNDGGVGTAMTGWYAGMKGMTGMRKAWRQKALLRDIFKRHPREGGDPLSGRSGRMGGRTSTKVVEPVT</sequence>
<feature type="region of interest" description="Disordered" evidence="1">
    <location>
        <begin position="1"/>
        <end position="23"/>
    </location>
</feature>
<name>A0ABQ1PZ98_9GAMM</name>
<evidence type="ECO:0000313" key="3">
    <source>
        <dbReference type="Proteomes" id="UP000638188"/>
    </source>
</evidence>
<evidence type="ECO:0000313" key="2">
    <source>
        <dbReference type="EMBL" id="GGD08243.1"/>
    </source>
</evidence>
<feature type="compositionally biased region" description="Low complexity" evidence="1">
    <location>
        <begin position="61"/>
        <end position="73"/>
    </location>
</feature>
<comment type="caution">
    <text evidence="2">The sequence shown here is derived from an EMBL/GenBank/DDBJ whole genome shotgun (WGS) entry which is preliminary data.</text>
</comment>